<sequence>MANVQHIVTGNGAPVADPPSQGAHYVDLDYGEQWLAVGAPDDLYWFGPLAEGRLEPVSTEPTGAPEHRGQRKIAGSLLWLGVGTSSLADWRKFPFILDTVTETSSLLYANNGSPLAHSVQWTPATNAAPHVLEAPGWAATVHVNMRILLVRPDASQPLRLSGMTSVYCNLASTHNAGAVDVTLTAPVNLIHVTHAPGAPWVVQIEPVTAPT</sequence>
<proteinExistence type="predicted"/>
<organism evidence="1 2">
    <name type="scientific">Pseudomonas triclosanedens</name>
    <dbReference type="NCBI Taxonomy" id="2961893"/>
    <lineage>
        <taxon>Bacteria</taxon>
        <taxon>Pseudomonadati</taxon>
        <taxon>Pseudomonadota</taxon>
        <taxon>Gammaproteobacteria</taxon>
        <taxon>Pseudomonadales</taxon>
        <taxon>Pseudomonadaceae</taxon>
        <taxon>Pseudomonas</taxon>
    </lineage>
</organism>
<name>A0ABY6ZR81_9PSED</name>
<dbReference type="RefSeq" id="WP_254473720.1">
    <property type="nucleotide sequence ID" value="NZ_CP113432.1"/>
</dbReference>
<gene>
    <name evidence="1" type="ORF">OU419_16765</name>
</gene>
<protein>
    <submittedName>
        <fullName evidence="1">Uncharacterized protein</fullName>
    </submittedName>
</protein>
<evidence type="ECO:0000313" key="2">
    <source>
        <dbReference type="Proteomes" id="UP001163624"/>
    </source>
</evidence>
<reference evidence="1" key="1">
    <citation type="submission" date="2022-11" db="EMBL/GenBank/DDBJ databases">
        <title>Pseudomonas triclosanedens sp. nov., a triclosan degrader isolated from activated sludge.</title>
        <authorList>
            <person name="Yin Y."/>
            <person name="Lu Z."/>
        </authorList>
    </citation>
    <scope>NUCLEOTIDE SEQUENCE</scope>
    <source>
        <strain evidence="1">ZM23</strain>
    </source>
</reference>
<accession>A0ABY6ZR81</accession>
<keyword evidence="2" id="KW-1185">Reference proteome</keyword>
<evidence type="ECO:0000313" key="1">
    <source>
        <dbReference type="EMBL" id="WAI47427.1"/>
    </source>
</evidence>
<dbReference type="Proteomes" id="UP001163624">
    <property type="component" value="Chromosome"/>
</dbReference>
<dbReference type="EMBL" id="CP113432">
    <property type="protein sequence ID" value="WAI47427.1"/>
    <property type="molecule type" value="Genomic_DNA"/>
</dbReference>